<organism evidence="3 4">
    <name type="scientific">Caldalkalibacillus horti</name>
    <dbReference type="NCBI Taxonomy" id="77523"/>
    <lineage>
        <taxon>Bacteria</taxon>
        <taxon>Bacillati</taxon>
        <taxon>Bacillota</taxon>
        <taxon>Bacilli</taxon>
        <taxon>Bacillales</taxon>
        <taxon>Bacillaceae</taxon>
        <taxon>Caldalkalibacillus</taxon>
    </lineage>
</organism>
<dbReference type="InterPro" id="IPR002220">
    <property type="entry name" value="DapA-like"/>
</dbReference>
<evidence type="ECO:0000313" key="3">
    <source>
        <dbReference type="EMBL" id="MDQ0164983.1"/>
    </source>
</evidence>
<gene>
    <name evidence="3" type="ORF">J2S11_000883</name>
</gene>
<dbReference type="Proteomes" id="UP001235840">
    <property type="component" value="Unassembled WGS sequence"/>
</dbReference>
<dbReference type="PANTHER" id="PTHR12128">
    <property type="entry name" value="DIHYDRODIPICOLINATE SYNTHASE"/>
    <property type="match status" value="1"/>
</dbReference>
<sequence>MKFADIAKRLETISAINITPFDLETKEINWERLEENVQFLLKHGVTSIVPCGNTGEFYSLSLEEAKEEIRRVVDVVAGRALVVAGIGYSLPIALELGEYAQQVGADAVMIHQPIHPYVTESGASSYFRKIIETLEIPSVIYYKDPYLSDNVLKELAPLDKLVAVKYAINDLPRFARTVRDIPKEHHITWVCGTAEKWAPFFYHAGAKGFTSGLVNVYPEKSFAMLEALQNGQEEQVWSIWEELEAFENLRAKYNNGNNVVVIKEAMAQLGMSAGMTREPVNPLNEQDSKEVQSILESWGLLKKPAVS</sequence>
<dbReference type="PANTHER" id="PTHR12128:SF19">
    <property type="entry name" value="5-DEHYDRO-4-DEOXYGLUCARATE DEHYDRATASE 2-RELATED"/>
    <property type="match status" value="1"/>
</dbReference>
<dbReference type="SMART" id="SM01130">
    <property type="entry name" value="DHDPS"/>
    <property type="match status" value="1"/>
</dbReference>
<dbReference type="GO" id="GO:0008840">
    <property type="term" value="F:4-hydroxy-tetrahydrodipicolinate synthase activity"/>
    <property type="evidence" value="ECO:0007669"/>
    <property type="project" value="UniProtKB-EC"/>
</dbReference>
<dbReference type="Pfam" id="PF00701">
    <property type="entry name" value="DHDPS"/>
    <property type="match status" value="1"/>
</dbReference>
<keyword evidence="4" id="KW-1185">Reference proteome</keyword>
<protein>
    <submittedName>
        <fullName evidence="3">4-hydroxy-tetrahydrodipicolinate synthase</fullName>
        <ecNumber evidence="3">4.3.3.7</ecNumber>
    </submittedName>
</protein>
<dbReference type="Gene3D" id="3.20.20.70">
    <property type="entry name" value="Aldolase class I"/>
    <property type="match status" value="1"/>
</dbReference>
<comment type="caution">
    <text evidence="3">The sequence shown here is derived from an EMBL/GenBank/DDBJ whole genome shotgun (WGS) entry which is preliminary data.</text>
</comment>
<dbReference type="SUPFAM" id="SSF51569">
    <property type="entry name" value="Aldolase"/>
    <property type="match status" value="1"/>
</dbReference>
<dbReference type="EMBL" id="JAUSTY010000003">
    <property type="protein sequence ID" value="MDQ0164983.1"/>
    <property type="molecule type" value="Genomic_DNA"/>
</dbReference>
<name>A0ABT9VVG3_9BACI</name>
<evidence type="ECO:0000313" key="4">
    <source>
        <dbReference type="Proteomes" id="UP001235840"/>
    </source>
</evidence>
<accession>A0ABT9VVG3</accession>
<comment type="similarity">
    <text evidence="2">Belongs to the DapA family.</text>
</comment>
<reference evidence="3 4" key="1">
    <citation type="submission" date="2023-07" db="EMBL/GenBank/DDBJ databases">
        <title>Genomic Encyclopedia of Type Strains, Phase IV (KMG-IV): sequencing the most valuable type-strain genomes for metagenomic binning, comparative biology and taxonomic classification.</title>
        <authorList>
            <person name="Goeker M."/>
        </authorList>
    </citation>
    <scope>NUCLEOTIDE SEQUENCE [LARGE SCALE GENOMIC DNA]</scope>
    <source>
        <strain evidence="3 4">DSM 12751</strain>
    </source>
</reference>
<dbReference type="CDD" id="cd00408">
    <property type="entry name" value="DHDPS-like"/>
    <property type="match status" value="1"/>
</dbReference>
<dbReference type="RefSeq" id="WP_307391413.1">
    <property type="nucleotide sequence ID" value="NZ_BAAADK010000010.1"/>
</dbReference>
<dbReference type="InterPro" id="IPR013785">
    <property type="entry name" value="Aldolase_TIM"/>
</dbReference>
<keyword evidence="1 2" id="KW-0456">Lyase</keyword>
<proteinExistence type="inferred from homology"/>
<evidence type="ECO:0000256" key="1">
    <source>
        <dbReference type="ARBA" id="ARBA00023239"/>
    </source>
</evidence>
<dbReference type="PIRSF" id="PIRSF001365">
    <property type="entry name" value="DHDPS"/>
    <property type="match status" value="1"/>
</dbReference>
<dbReference type="EC" id="4.3.3.7" evidence="3"/>
<evidence type="ECO:0000256" key="2">
    <source>
        <dbReference type="PIRNR" id="PIRNR001365"/>
    </source>
</evidence>